<protein>
    <submittedName>
        <fullName evidence="2">Chromatin structure-remodeling complex protein SYD isoform X2</fullName>
    </submittedName>
</protein>
<evidence type="ECO:0000313" key="3">
    <source>
        <dbReference type="Proteomes" id="UP000554482"/>
    </source>
</evidence>
<feature type="compositionally biased region" description="Polar residues" evidence="1">
    <location>
        <begin position="234"/>
        <end position="255"/>
    </location>
</feature>
<comment type="caution">
    <text evidence="2">The sequence shown here is derived from an EMBL/GenBank/DDBJ whole genome shotgun (WGS) entry which is preliminary data.</text>
</comment>
<dbReference type="OrthoDB" id="1747617at2759"/>
<dbReference type="Proteomes" id="UP000554482">
    <property type="component" value="Unassembled WGS sequence"/>
</dbReference>
<feature type="region of interest" description="Disordered" evidence="1">
    <location>
        <begin position="306"/>
        <end position="328"/>
    </location>
</feature>
<keyword evidence="3" id="KW-1185">Reference proteome</keyword>
<sequence length="644" mass="70541">MFSDMSTHEDEWEGTVIALPSNIEVKQCDFQNVFNDKYSFLLILLVCFLYGRAMETVINQHGLDIEVLKSARLPLPGMPQIGDPSGARSMDKIAHDNSTQVGSSNMPFGGTQVGPWYTGPSGKAKEDVVEGSVQNARTFTDGKQGSYGNEMTRHDPINPNRPPMGPSRGDSSRDIYQSSVSQRSSNLFEQGSPTSMDSRSANSQERPDSGKQDKRAPKRENKKVNAKRKREDSTSSADLNTEMVYQSDTPSTGFNQRRGKTPTRTEMQSQFNPKRPEKVLVNPVHNNANMEHQALMERSLDRTQITNSTSVNPSSKHLDDGEMAGHSSVGQQKGAVFPFGRNIVNPRVVQDQYKMGLQYANSQFSKLPPNLSGGLMAESSLPQLATPSVGTSKEDVYTGTEMKGAIYEQKAFGFSGQSSEETPFNKAGFWQQRVPYSAQTTGDESLRSEAELGLPGRSPLIMNNNFSQVNSGVAVNVPKVHGGKFTSYGMPSSNFISPGQVNSSPADRRDHVSKMHTERNIETSSGILGKGMEVHLGSANRLEEAPAFVSSGKVFDQDGGSIHRAGNINKMVQGTGSQAPQSVEKFNAGKFPMSQTHASSTMPFREQHLKQLRAQCLVFLAFRNGLVPRKLHLEIALGDNYAIE</sequence>
<reference evidence="2 3" key="1">
    <citation type="submission" date="2020-06" db="EMBL/GenBank/DDBJ databases">
        <title>Transcriptomic and genomic resources for Thalictrum thalictroides and T. hernandezii: Facilitating candidate gene discovery in an emerging model plant lineage.</title>
        <authorList>
            <person name="Arias T."/>
            <person name="Riano-Pachon D.M."/>
            <person name="Di Stilio V.S."/>
        </authorList>
    </citation>
    <scope>NUCLEOTIDE SEQUENCE [LARGE SCALE GENOMIC DNA]</scope>
    <source>
        <strain evidence="3">cv. WT478/WT964</strain>
        <tissue evidence="2">Leaves</tissue>
    </source>
</reference>
<feature type="compositionally biased region" description="Polar residues" evidence="1">
    <location>
        <begin position="262"/>
        <end position="272"/>
    </location>
</feature>
<feature type="compositionally biased region" description="Polar residues" evidence="1">
    <location>
        <begin position="174"/>
        <end position="204"/>
    </location>
</feature>
<feature type="compositionally biased region" description="Basic and acidic residues" evidence="1">
    <location>
        <begin position="205"/>
        <end position="233"/>
    </location>
</feature>
<dbReference type="EMBL" id="JABWDY010028309">
    <property type="protein sequence ID" value="KAF5187197.1"/>
    <property type="molecule type" value="Genomic_DNA"/>
</dbReference>
<proteinExistence type="predicted"/>
<gene>
    <name evidence="2" type="ORF">FRX31_023216</name>
</gene>
<feature type="region of interest" description="Disordered" evidence="1">
    <location>
        <begin position="99"/>
        <end position="273"/>
    </location>
</feature>
<feature type="non-terminal residue" evidence="2">
    <location>
        <position position="1"/>
    </location>
</feature>
<accession>A0A7J6VR02</accession>
<organism evidence="2 3">
    <name type="scientific">Thalictrum thalictroides</name>
    <name type="common">Rue-anemone</name>
    <name type="synonym">Anemone thalictroides</name>
    <dbReference type="NCBI Taxonomy" id="46969"/>
    <lineage>
        <taxon>Eukaryota</taxon>
        <taxon>Viridiplantae</taxon>
        <taxon>Streptophyta</taxon>
        <taxon>Embryophyta</taxon>
        <taxon>Tracheophyta</taxon>
        <taxon>Spermatophyta</taxon>
        <taxon>Magnoliopsida</taxon>
        <taxon>Ranunculales</taxon>
        <taxon>Ranunculaceae</taxon>
        <taxon>Thalictroideae</taxon>
        <taxon>Thalictrum</taxon>
    </lineage>
</organism>
<dbReference type="AlphaFoldDB" id="A0A7J6VR02"/>
<feature type="compositionally biased region" description="Polar residues" evidence="1">
    <location>
        <begin position="306"/>
        <end position="315"/>
    </location>
</feature>
<evidence type="ECO:0000256" key="1">
    <source>
        <dbReference type="SAM" id="MobiDB-lite"/>
    </source>
</evidence>
<evidence type="ECO:0000313" key="2">
    <source>
        <dbReference type="EMBL" id="KAF5187197.1"/>
    </source>
</evidence>
<feature type="compositionally biased region" description="Polar residues" evidence="1">
    <location>
        <begin position="132"/>
        <end position="149"/>
    </location>
</feature>
<name>A0A7J6VR02_THATH</name>